<dbReference type="PANTHER" id="PTHR36700">
    <property type="entry name" value="CRISPR SYSTEM CMR SUBUNIT CMR4"/>
    <property type="match status" value="1"/>
</dbReference>
<dbReference type="AlphaFoldDB" id="A0A1M5AG65"/>
<keyword evidence="1" id="KW-0051">Antiviral defense</keyword>
<feature type="domain" description="CRISPR type III-associated protein" evidence="2">
    <location>
        <begin position="10"/>
        <end position="274"/>
    </location>
</feature>
<comment type="caution">
    <text evidence="3">The sequence shown here is derived from an EMBL/GenBank/DDBJ whole genome shotgun (WGS) entry which is preliminary data.</text>
</comment>
<dbReference type="InterPro" id="IPR013410">
    <property type="entry name" value="CRISPR-assoc_RAMP_Cmr4"/>
</dbReference>
<evidence type="ECO:0000256" key="1">
    <source>
        <dbReference type="ARBA" id="ARBA00023118"/>
    </source>
</evidence>
<accession>A0A1M5AG65</accession>
<organism evidence="3 4">
    <name type="scientific">Marinitoga hydrogenitolerans (strain DSM 16785 / JCM 12826 / AT1271)</name>
    <dbReference type="NCBI Taxonomy" id="1122195"/>
    <lineage>
        <taxon>Bacteria</taxon>
        <taxon>Thermotogati</taxon>
        <taxon>Thermotogota</taxon>
        <taxon>Thermotogae</taxon>
        <taxon>Petrotogales</taxon>
        <taxon>Petrotogaceae</taxon>
        <taxon>Marinitoga</taxon>
    </lineage>
</organism>
<evidence type="ECO:0000313" key="3">
    <source>
        <dbReference type="EMBL" id="SHF29116.1"/>
    </source>
</evidence>
<dbReference type="Pfam" id="PF03787">
    <property type="entry name" value="RAMPs"/>
    <property type="match status" value="1"/>
</dbReference>
<dbReference type="Proteomes" id="UP000184334">
    <property type="component" value="Unassembled WGS sequence"/>
</dbReference>
<dbReference type="RefSeq" id="WP_072866050.1">
    <property type="nucleotide sequence ID" value="NZ_FQUI01000060.1"/>
</dbReference>
<name>A0A1M5AG65_MARH1</name>
<evidence type="ECO:0000313" key="4">
    <source>
        <dbReference type="Proteomes" id="UP000184334"/>
    </source>
</evidence>
<sequence length="279" mass="31683">MSIYKKEYILKSINPIHIGTGGVRLGRVDNTIIRKVHSEIPYIPGTALSGALRGYSAIKVEKASCGGANIDKENYKSLYCGHDDCPICQNFGYTLYGKSKQGNLKINDAEIILFPVKTNYGIMYITTIEMFYKVIDKENSKDDIFSEKMRNILIDNIYIKDIKVLKEDINIKISDIALEQIIILDEKMFSYFINKMLEVRTSVSLENHIAIDGALFTYEAIPENTYFYLEINSKMPFDKKYSKFEISDVINRGFEGIKEFGIGGMTTRGFGSLELVSEV</sequence>
<protein>
    <submittedName>
        <fullName evidence="3">CRISPR-associated protein, Cmr4 family</fullName>
    </submittedName>
</protein>
<proteinExistence type="predicted"/>
<dbReference type="PANTHER" id="PTHR36700:SF1">
    <property type="entry name" value="CRISPR SYSTEM CMR SUBUNIT CMR4"/>
    <property type="match status" value="1"/>
</dbReference>
<reference evidence="3" key="1">
    <citation type="submission" date="2016-11" db="EMBL/GenBank/DDBJ databases">
        <authorList>
            <person name="Varghese N."/>
            <person name="Submissions S."/>
        </authorList>
    </citation>
    <scope>NUCLEOTIDE SEQUENCE [LARGE SCALE GENOMIC DNA]</scope>
    <source>
        <strain evidence="3">DSM 16785</strain>
    </source>
</reference>
<dbReference type="InterPro" id="IPR005537">
    <property type="entry name" value="RAMP_III_fam"/>
</dbReference>
<keyword evidence="4" id="KW-1185">Reference proteome</keyword>
<gene>
    <name evidence="3" type="ORF">SAMN02745164_02180</name>
</gene>
<dbReference type="EMBL" id="FQUI01000060">
    <property type="protein sequence ID" value="SHF29116.1"/>
    <property type="molecule type" value="Genomic_DNA"/>
</dbReference>
<dbReference type="OrthoDB" id="9789361at2"/>
<dbReference type="GO" id="GO:0051607">
    <property type="term" value="P:defense response to virus"/>
    <property type="evidence" value="ECO:0007669"/>
    <property type="project" value="UniProtKB-KW"/>
</dbReference>
<evidence type="ECO:0000259" key="2">
    <source>
        <dbReference type="Pfam" id="PF03787"/>
    </source>
</evidence>
<dbReference type="NCBIfam" id="TIGR02580">
    <property type="entry name" value="cas_RAMP_Cmr4"/>
    <property type="match status" value="1"/>
</dbReference>
<dbReference type="STRING" id="1122195.SAMN02745164_02180"/>